<keyword evidence="3" id="KW-1185">Reference proteome</keyword>
<dbReference type="STRING" id="585531.HMPREF0063_11863"/>
<name>E2SDS7_9ACTN</name>
<feature type="chain" id="PRO_5003163955" description="Lipoprotein" evidence="1">
    <location>
        <begin position="23"/>
        <end position="135"/>
    </location>
</feature>
<proteinExistence type="predicted"/>
<dbReference type="HOGENOM" id="CLU_1881348_0_0_11"/>
<dbReference type="AlphaFoldDB" id="E2SDS7"/>
<comment type="caution">
    <text evidence="2">The sequence shown here is derived from an EMBL/GenBank/DDBJ whole genome shotgun (WGS) entry which is preliminary data.</text>
</comment>
<evidence type="ECO:0000313" key="3">
    <source>
        <dbReference type="Proteomes" id="UP000003111"/>
    </source>
</evidence>
<reference evidence="2" key="1">
    <citation type="submission" date="2010-08" db="EMBL/GenBank/DDBJ databases">
        <authorList>
            <person name="Muzny D."/>
            <person name="Qin X."/>
            <person name="Buhay C."/>
            <person name="Dugan-Rocha S."/>
            <person name="Ding Y."/>
            <person name="Chen G."/>
            <person name="Hawes A."/>
            <person name="Holder M."/>
            <person name="Jhangiani S."/>
            <person name="Johnson A."/>
            <person name="Khan Z."/>
            <person name="Li Z."/>
            <person name="Liu W."/>
            <person name="Liu X."/>
            <person name="Perez L."/>
            <person name="Shen H."/>
            <person name="Wang Q."/>
            <person name="Watt J."/>
            <person name="Xi L."/>
            <person name="Xin Y."/>
            <person name="Zhou J."/>
            <person name="Deng J."/>
            <person name="Jiang H."/>
            <person name="Liu Y."/>
            <person name="Qu J."/>
            <person name="Song X.-Z."/>
            <person name="Zhang L."/>
            <person name="Villasana D."/>
            <person name="Johnson A."/>
            <person name="Liu J."/>
            <person name="Liyanage D."/>
            <person name="Lorensuhewa L."/>
            <person name="Robinson T."/>
            <person name="Song A."/>
            <person name="Song B.-B."/>
            <person name="Dinh H."/>
            <person name="Thornton R."/>
            <person name="Coyle M."/>
            <person name="Francisco L."/>
            <person name="Jackson L."/>
            <person name="Javaid M."/>
            <person name="Korchina V."/>
            <person name="Kovar C."/>
            <person name="Mata R."/>
            <person name="Mathew T."/>
            <person name="Ngo R."/>
            <person name="Nguyen L."/>
            <person name="Nguyen N."/>
            <person name="Okwuonu G."/>
            <person name="Ongeri F."/>
            <person name="Pham C."/>
            <person name="Simmons D."/>
            <person name="Wilczek-Boney K."/>
            <person name="Hale W."/>
            <person name="Jakkamsetti A."/>
            <person name="Pham P."/>
            <person name="Ruth R."/>
            <person name="San Lucas F."/>
            <person name="Warren J."/>
            <person name="Zhang J."/>
            <person name="Zhao Z."/>
            <person name="Zhou C."/>
            <person name="Zhu D."/>
            <person name="Lee S."/>
            <person name="Bess C."/>
            <person name="Blankenburg K."/>
            <person name="Forbes L."/>
            <person name="Fu Q."/>
            <person name="Gubbala S."/>
            <person name="Hirani K."/>
            <person name="Jayaseelan J.C."/>
            <person name="Lara F."/>
            <person name="Munidasa M."/>
            <person name="Palculict T."/>
            <person name="Patil S."/>
            <person name="Pu L.-L."/>
            <person name="Saada N."/>
            <person name="Tang L."/>
            <person name="Weissenberger G."/>
            <person name="Zhu Y."/>
            <person name="Hemphill L."/>
            <person name="Shang Y."/>
            <person name="Youmans B."/>
            <person name="Ayvaz T."/>
            <person name="Ross M."/>
            <person name="Santibanez J."/>
            <person name="Aqrawi P."/>
            <person name="Gross S."/>
            <person name="Joshi V."/>
            <person name="Fowler G."/>
            <person name="Nazareth L."/>
            <person name="Reid J."/>
            <person name="Worley K."/>
            <person name="Petrosino J."/>
            <person name="Highlander S."/>
            <person name="Gibbs R."/>
        </authorList>
    </citation>
    <scope>NUCLEOTIDE SEQUENCE [LARGE SCALE GENOMIC DNA]</scope>
    <source>
        <strain evidence="2">DSM 15272</strain>
    </source>
</reference>
<dbReference type="OrthoDB" id="5080305at2"/>
<dbReference type="PROSITE" id="PS51257">
    <property type="entry name" value="PROKAR_LIPOPROTEIN"/>
    <property type="match status" value="1"/>
</dbReference>
<feature type="signal peptide" evidence="1">
    <location>
        <begin position="1"/>
        <end position="22"/>
    </location>
</feature>
<dbReference type="Proteomes" id="UP000003111">
    <property type="component" value="Unassembled WGS sequence"/>
</dbReference>
<evidence type="ECO:0008006" key="4">
    <source>
        <dbReference type="Google" id="ProtNLM"/>
    </source>
</evidence>
<accession>E2SDS7</accession>
<evidence type="ECO:0000256" key="1">
    <source>
        <dbReference type="SAM" id="SignalP"/>
    </source>
</evidence>
<protein>
    <recommendedName>
        <fullName evidence="4">Lipoprotein</fullName>
    </recommendedName>
</protein>
<gene>
    <name evidence="2" type="ORF">HMPREF0063_11863</name>
</gene>
<dbReference type="RefSeq" id="WP_007076955.1">
    <property type="nucleotide sequence ID" value="NZ_CM001024.1"/>
</dbReference>
<organism evidence="2 3">
    <name type="scientific">Aeromicrobium marinum DSM 15272</name>
    <dbReference type="NCBI Taxonomy" id="585531"/>
    <lineage>
        <taxon>Bacteria</taxon>
        <taxon>Bacillati</taxon>
        <taxon>Actinomycetota</taxon>
        <taxon>Actinomycetes</taxon>
        <taxon>Propionibacteriales</taxon>
        <taxon>Nocardioidaceae</taxon>
        <taxon>Aeromicrobium</taxon>
    </lineage>
</organism>
<keyword evidence="1" id="KW-0732">Signal</keyword>
<dbReference type="EMBL" id="ACLF03000006">
    <property type="protein sequence ID" value="EFQ82654.1"/>
    <property type="molecule type" value="Genomic_DNA"/>
</dbReference>
<evidence type="ECO:0000313" key="2">
    <source>
        <dbReference type="EMBL" id="EFQ82654.1"/>
    </source>
</evidence>
<sequence>MHIRSLALTLAAALALTGCVGAGGPADRSYTGIPPQLQLEALDMTDDRGPIVTWLERDRRFAVTVWGSRTCPFQAVELTDQDDQVTIELEAETGEACLADLAPSTSEFTRDDSSSGPLTVKLVGLPTGEIDLELE</sequence>